<protein>
    <submittedName>
        <fullName evidence="2">Uncharacterized protein</fullName>
    </submittedName>
</protein>
<proteinExistence type="predicted"/>
<dbReference type="EMBL" id="MK072134">
    <property type="protein sequence ID" value="AYV79139.1"/>
    <property type="molecule type" value="Genomic_DNA"/>
</dbReference>
<evidence type="ECO:0000313" key="2">
    <source>
        <dbReference type="EMBL" id="AYV79139.1"/>
    </source>
</evidence>
<organism evidence="2">
    <name type="scientific">Faunusvirus sp</name>
    <dbReference type="NCBI Taxonomy" id="2487766"/>
    <lineage>
        <taxon>Viruses</taxon>
        <taxon>Varidnaviria</taxon>
        <taxon>Bamfordvirae</taxon>
        <taxon>Nucleocytoviricota</taxon>
        <taxon>Megaviricetes</taxon>
        <taxon>Imitervirales</taxon>
        <taxon>Mimiviridae</taxon>
    </lineage>
</organism>
<name>A0A3G5A0Q1_9VIRU</name>
<dbReference type="InterPro" id="IPR043822">
    <property type="entry name" value="EsV_1_7_cys"/>
</dbReference>
<dbReference type="Pfam" id="PF19114">
    <property type="entry name" value="EsV_1_7_cys"/>
    <property type="match status" value="7"/>
</dbReference>
<dbReference type="SMART" id="SM01425">
    <property type="entry name" value="EsV_1_7"/>
    <property type="match status" value="6"/>
</dbReference>
<dbReference type="Gene3D" id="6.10.140.110">
    <property type="match status" value="2"/>
</dbReference>
<accession>A0A3G5A0Q1</accession>
<feature type="region of interest" description="Disordered" evidence="1">
    <location>
        <begin position="1"/>
        <end position="21"/>
    </location>
</feature>
<reference evidence="2" key="1">
    <citation type="submission" date="2018-10" db="EMBL/GenBank/DDBJ databases">
        <title>Hidden diversity of soil giant viruses.</title>
        <authorList>
            <person name="Schulz F."/>
            <person name="Alteio L."/>
            <person name="Goudeau D."/>
            <person name="Ryan E.M."/>
            <person name="Malmstrom R.R."/>
            <person name="Blanchard J."/>
            <person name="Woyke T."/>
        </authorList>
    </citation>
    <scope>NUCLEOTIDE SEQUENCE</scope>
    <source>
        <strain evidence="2">FNV1</strain>
    </source>
</reference>
<evidence type="ECO:0000256" key="1">
    <source>
        <dbReference type="SAM" id="MobiDB-lite"/>
    </source>
</evidence>
<sequence length="460" mass="52380">MNETNNTTTALNDTGEQNRATPQIKPKRYDVKCLDCDTIPSFALFGDTAIYCKKHAEPNMVDVNNKHCIKCDTQSSYGLIGDVATHCKQHAEPDMINVVSKRCVLCDKHPTFGLIGDAPSCCSEHAKPNMIDVKHKKCIACDKIPYFGLVGDAPTHCKTHADPNMIDVKNKHKCLKCNKQPNFGLPGDAPSYCIKHAKPNMINVNSKRCDDNGCKISVRYGIPGNNASKCATHKKKNMIANPKTKCISDGCKEIALYGTNKKQQHCEGHRAENEINLIERECTSCKLSYILNKDNLCYNCDSVNGIKMRLRKQNQIKAYLDQNKFEYVSCDKMIDDGDCDKMRPDFLFDCGTHFLILEVDEDQHKSRLCECEITRMMNIANILYMPVIFIRYNPDEYKIGDEKIDPTFFTRIKELHKYLKHYMKPNTVEKFGMLSVIYIYYNNYDKTKAVPQTLIGIDKL</sequence>
<gene>
    <name evidence="2" type="ORF">Faunusvirus3_19</name>
</gene>